<dbReference type="HOGENOM" id="CLU_1594429_0_0_1"/>
<reference evidence="3" key="1">
    <citation type="submission" date="2012-06" db="EMBL/GenBank/DDBJ databases">
        <title>The genome sequence of Coniosporium apollinis CBS 100218.</title>
        <authorList>
            <consortium name="The Broad Institute Genome Sequencing Platform"/>
            <person name="Cuomo C."/>
            <person name="Gorbushina A."/>
            <person name="Noack S."/>
            <person name="Walker B."/>
            <person name="Young S.K."/>
            <person name="Zeng Q."/>
            <person name="Gargeya S."/>
            <person name="Fitzgerald M."/>
            <person name="Haas B."/>
            <person name="Abouelleil A."/>
            <person name="Alvarado L."/>
            <person name="Arachchi H.M."/>
            <person name="Berlin A.M."/>
            <person name="Chapman S.B."/>
            <person name="Goldberg J."/>
            <person name="Griggs A."/>
            <person name="Gujja S."/>
            <person name="Hansen M."/>
            <person name="Howarth C."/>
            <person name="Imamovic A."/>
            <person name="Larimer J."/>
            <person name="McCowan C."/>
            <person name="Montmayeur A."/>
            <person name="Murphy C."/>
            <person name="Neiman D."/>
            <person name="Pearson M."/>
            <person name="Priest M."/>
            <person name="Roberts A."/>
            <person name="Saif S."/>
            <person name="Shea T."/>
            <person name="Sisk P."/>
            <person name="Sykes S."/>
            <person name="Wortman J."/>
            <person name="Nusbaum C."/>
            <person name="Birren B."/>
        </authorList>
    </citation>
    <scope>NUCLEOTIDE SEQUENCE [LARGE SCALE GENOMIC DNA]</scope>
    <source>
        <strain evidence="3">CBS 100218</strain>
    </source>
</reference>
<dbReference type="AlphaFoldDB" id="R7YR25"/>
<accession>R7YR25</accession>
<dbReference type="Proteomes" id="UP000016924">
    <property type="component" value="Unassembled WGS sequence"/>
</dbReference>
<feature type="region of interest" description="Disordered" evidence="1">
    <location>
        <begin position="132"/>
        <end position="167"/>
    </location>
</feature>
<dbReference type="EMBL" id="JH767567">
    <property type="protein sequence ID" value="EON64254.1"/>
    <property type="molecule type" value="Genomic_DNA"/>
</dbReference>
<dbReference type="GeneID" id="19900796"/>
<name>R7YR25_CONA1</name>
<sequence length="167" mass="18781">MKDGLILPTPEGNRSSRETRIKSQQLYMVSTVQALHPPLQAVPFVRSTVLDPTLALDLLLHAFLLRSRSPNHSIHTTAPSDGPLRSSKATWRMPIIFFTHRSKYRENKKAASANKKEGIDLTFRAYDLHEAKAKTAAKRPKPSGRRSVPEASSSSQQLFHEPEEDEE</sequence>
<organism evidence="2 3">
    <name type="scientific">Coniosporium apollinis (strain CBS 100218)</name>
    <name type="common">Rock-inhabiting black yeast</name>
    <dbReference type="NCBI Taxonomy" id="1168221"/>
    <lineage>
        <taxon>Eukaryota</taxon>
        <taxon>Fungi</taxon>
        <taxon>Dikarya</taxon>
        <taxon>Ascomycota</taxon>
        <taxon>Pezizomycotina</taxon>
        <taxon>Dothideomycetes</taxon>
        <taxon>Dothideomycetes incertae sedis</taxon>
        <taxon>Coniosporium</taxon>
    </lineage>
</organism>
<feature type="compositionally biased region" description="Basic residues" evidence="1">
    <location>
        <begin position="135"/>
        <end position="144"/>
    </location>
</feature>
<dbReference type="RefSeq" id="XP_007779571.1">
    <property type="nucleotide sequence ID" value="XM_007781381.1"/>
</dbReference>
<keyword evidence="3" id="KW-1185">Reference proteome</keyword>
<evidence type="ECO:0000313" key="3">
    <source>
        <dbReference type="Proteomes" id="UP000016924"/>
    </source>
</evidence>
<evidence type="ECO:0000256" key="1">
    <source>
        <dbReference type="SAM" id="MobiDB-lite"/>
    </source>
</evidence>
<protein>
    <submittedName>
        <fullName evidence="2">Uncharacterized protein</fullName>
    </submittedName>
</protein>
<evidence type="ECO:0000313" key="2">
    <source>
        <dbReference type="EMBL" id="EON64254.1"/>
    </source>
</evidence>
<gene>
    <name evidence="2" type="ORF">W97_03485</name>
</gene>
<proteinExistence type="predicted"/>